<reference evidence="2 3" key="1">
    <citation type="journal article" date="2012" name="Science">
        <title>The Paleozoic origin of enzymatic lignin decomposition reconstructed from 31 fungal genomes.</title>
        <authorList>
            <person name="Floudas D."/>
            <person name="Binder M."/>
            <person name="Riley R."/>
            <person name="Barry K."/>
            <person name="Blanchette R.A."/>
            <person name="Henrissat B."/>
            <person name="Martinez A.T."/>
            <person name="Otillar R."/>
            <person name="Spatafora J.W."/>
            <person name="Yadav J.S."/>
            <person name="Aerts A."/>
            <person name="Benoit I."/>
            <person name="Boyd A."/>
            <person name="Carlson A."/>
            <person name="Copeland A."/>
            <person name="Coutinho P.M."/>
            <person name="de Vries R.P."/>
            <person name="Ferreira P."/>
            <person name="Findley K."/>
            <person name="Foster B."/>
            <person name="Gaskell J."/>
            <person name="Glotzer D."/>
            <person name="Gorecki P."/>
            <person name="Heitman J."/>
            <person name="Hesse C."/>
            <person name="Hori C."/>
            <person name="Igarashi K."/>
            <person name="Jurgens J.A."/>
            <person name="Kallen N."/>
            <person name="Kersten P."/>
            <person name="Kohler A."/>
            <person name="Kuees U."/>
            <person name="Kumar T.K.A."/>
            <person name="Kuo A."/>
            <person name="LaButti K."/>
            <person name="Larrondo L.F."/>
            <person name="Lindquist E."/>
            <person name="Ling A."/>
            <person name="Lombard V."/>
            <person name="Lucas S."/>
            <person name="Lundell T."/>
            <person name="Martin R."/>
            <person name="McLaughlin D.J."/>
            <person name="Morgenstern I."/>
            <person name="Morin E."/>
            <person name="Murat C."/>
            <person name="Nagy L.G."/>
            <person name="Nolan M."/>
            <person name="Ohm R.A."/>
            <person name="Patyshakuliyeva A."/>
            <person name="Rokas A."/>
            <person name="Ruiz-Duenas F.J."/>
            <person name="Sabat G."/>
            <person name="Salamov A."/>
            <person name="Samejima M."/>
            <person name="Schmutz J."/>
            <person name="Slot J.C."/>
            <person name="St John F."/>
            <person name="Stenlid J."/>
            <person name="Sun H."/>
            <person name="Sun S."/>
            <person name="Syed K."/>
            <person name="Tsang A."/>
            <person name="Wiebenga A."/>
            <person name="Young D."/>
            <person name="Pisabarro A."/>
            <person name="Eastwood D.C."/>
            <person name="Martin F."/>
            <person name="Cullen D."/>
            <person name="Grigoriev I.V."/>
            <person name="Hibbett D.S."/>
        </authorList>
    </citation>
    <scope>NUCLEOTIDE SEQUENCE [LARGE SCALE GENOMIC DNA]</scope>
    <source>
        <strain evidence="2 3">DJM-731 SS1</strain>
    </source>
</reference>
<evidence type="ECO:0000256" key="1">
    <source>
        <dbReference type="SAM" id="MobiDB-lite"/>
    </source>
</evidence>
<dbReference type="OMA" id="WTTSARP"/>
<organism evidence="2 3">
    <name type="scientific">Dacryopinax primogenitus (strain DJM 731)</name>
    <name type="common">Brown rot fungus</name>
    <dbReference type="NCBI Taxonomy" id="1858805"/>
    <lineage>
        <taxon>Eukaryota</taxon>
        <taxon>Fungi</taxon>
        <taxon>Dikarya</taxon>
        <taxon>Basidiomycota</taxon>
        <taxon>Agaricomycotina</taxon>
        <taxon>Dacrymycetes</taxon>
        <taxon>Dacrymycetales</taxon>
        <taxon>Dacrymycetaceae</taxon>
        <taxon>Dacryopinax</taxon>
    </lineage>
</organism>
<name>M5G073_DACPD</name>
<dbReference type="OrthoDB" id="3351042at2759"/>
<feature type="compositionally biased region" description="Low complexity" evidence="1">
    <location>
        <begin position="237"/>
        <end position="249"/>
    </location>
</feature>
<sequence>MSGRLVLSTLQSVRATGNSLYCLSPWGDSSIMILPCIRVRDVVMHAVVAATGGTAAVATPLLHVVGDSIVHAGLDCIATEVATIGTYHIAAHGMNEMLAEKIGNQFPHRSQKLETTAIMSILITLKHKHTMDDAALGFYRSSTHSDTNLLSDVADYLSIQKGWFSPYLFASKRRPVIPRAMRPDVVFCHGPFLEGDYRVAETLLSNSASVLDLAPPPPPPVPQPNKSFLNLPLLGKNSPNSSRTPSRTPSPAPEGVALPPLELPPRRLLVCLVGIKPHRALWATSARPGESIFHYLLLDGVPAIVLPALPGCPLLAWDTLTLTDMYKKVVDGAVVPEKWQGIVSILFEYLCLCVDWDRLLVPTTTANGNAEPTMDLKQSALRSAIDLLVEGAVRSVEYKDVKKNVDIDRAGIVMFRMP</sequence>
<proteinExistence type="predicted"/>
<evidence type="ECO:0000313" key="3">
    <source>
        <dbReference type="Proteomes" id="UP000030653"/>
    </source>
</evidence>
<protein>
    <submittedName>
        <fullName evidence="2">Uncharacterized protein</fullName>
    </submittedName>
</protein>
<dbReference type="EMBL" id="JH795870">
    <property type="protein sequence ID" value="EJT99206.1"/>
    <property type="molecule type" value="Genomic_DNA"/>
</dbReference>
<accession>M5G073</accession>
<dbReference type="AlphaFoldDB" id="M5G073"/>
<evidence type="ECO:0000313" key="2">
    <source>
        <dbReference type="EMBL" id="EJT99206.1"/>
    </source>
</evidence>
<feature type="region of interest" description="Disordered" evidence="1">
    <location>
        <begin position="214"/>
        <end position="258"/>
    </location>
</feature>
<keyword evidence="3" id="KW-1185">Reference proteome</keyword>
<dbReference type="HOGENOM" id="CLU_034572_0_0_1"/>
<dbReference type="STRING" id="1858805.M5G073"/>
<dbReference type="Proteomes" id="UP000030653">
    <property type="component" value="Unassembled WGS sequence"/>
</dbReference>
<gene>
    <name evidence="2" type="ORF">DACRYDRAFT_56277</name>
</gene>
<dbReference type="GeneID" id="63690426"/>
<dbReference type="RefSeq" id="XP_040626104.1">
    <property type="nucleotide sequence ID" value="XM_040775364.1"/>
</dbReference>
<feature type="compositionally biased region" description="Pro residues" evidence="1">
    <location>
        <begin position="214"/>
        <end position="223"/>
    </location>
</feature>